<accession>A0A1A8WAI0</accession>
<organism evidence="1 2">
    <name type="scientific">Plasmodium malariae</name>
    <dbReference type="NCBI Taxonomy" id="5858"/>
    <lineage>
        <taxon>Eukaryota</taxon>
        <taxon>Sar</taxon>
        <taxon>Alveolata</taxon>
        <taxon>Apicomplexa</taxon>
        <taxon>Aconoidasida</taxon>
        <taxon>Haemosporida</taxon>
        <taxon>Plasmodiidae</taxon>
        <taxon>Plasmodium</taxon>
        <taxon>Plasmodium (Plasmodium)</taxon>
    </lineage>
</organism>
<name>A0A1A8WAI0_PLAMA</name>
<protein>
    <submittedName>
        <fullName evidence="1">Uncharacterized protein</fullName>
    </submittedName>
</protein>
<gene>
    <name evidence="1" type="ORF">PMALA_024520</name>
</gene>
<dbReference type="Proteomes" id="UP000078597">
    <property type="component" value="Unassembled WGS sequence"/>
</dbReference>
<dbReference type="EMBL" id="FLQW01001310">
    <property type="protein sequence ID" value="SBS88991.1"/>
    <property type="molecule type" value="Genomic_DNA"/>
</dbReference>
<proteinExistence type="predicted"/>
<feature type="non-terminal residue" evidence="1">
    <location>
        <position position="1"/>
    </location>
</feature>
<sequence length="92" mass="10567">LKTQSYFIRSISSCLNLNKTDNFQEIENRIKELAATKGVNEKIKNRINVEEIDEYLAAYTIMGTLKKYLNITLTKDLLPSISKIIQKNKSSL</sequence>
<evidence type="ECO:0000313" key="1">
    <source>
        <dbReference type="EMBL" id="SBS88991.1"/>
    </source>
</evidence>
<dbReference type="AlphaFoldDB" id="A0A1A8WAI0"/>
<evidence type="ECO:0000313" key="2">
    <source>
        <dbReference type="Proteomes" id="UP000078597"/>
    </source>
</evidence>
<dbReference type="VEuPathDB" id="PlasmoDB:PmUG01_12077000"/>
<reference evidence="2" key="1">
    <citation type="submission" date="2016-05" db="EMBL/GenBank/DDBJ databases">
        <authorList>
            <person name="Naeem Raeece"/>
        </authorList>
    </citation>
    <scope>NUCLEOTIDE SEQUENCE [LARGE SCALE GENOMIC DNA]</scope>
</reference>